<gene>
    <name evidence="1" type="ORF">J0695_17460</name>
</gene>
<accession>A0A939JJE8</accession>
<proteinExistence type="predicted"/>
<comment type="caution">
    <text evidence="1">The sequence shown here is derived from an EMBL/GenBank/DDBJ whole genome shotgun (WGS) entry which is preliminary data.</text>
</comment>
<dbReference type="Proteomes" id="UP000664167">
    <property type="component" value="Unassembled WGS sequence"/>
</dbReference>
<sequence length="152" mass="16387">MTEHTITLHIDRDRVHAGDDDSPYRTIGESRTVRGDITVGEALDAITHGRDRYHLASIAGGATWVLYGGPADSEKSRAVGRSSTALAVIEEPDRADRREEPGLLVDPGLALSSLAGTGGGVMFVFQCLQQADPQQTWQRLHDECSVPPSPRA</sequence>
<evidence type="ECO:0000313" key="1">
    <source>
        <dbReference type="EMBL" id="MBO0513574.1"/>
    </source>
</evidence>
<dbReference type="EMBL" id="JAFLRJ010000157">
    <property type="protein sequence ID" value="MBO0513574.1"/>
    <property type="molecule type" value="Genomic_DNA"/>
</dbReference>
<dbReference type="RefSeq" id="WP_206962996.1">
    <property type="nucleotide sequence ID" value="NZ_BAAAJJ010000015.1"/>
</dbReference>
<evidence type="ECO:0000313" key="2">
    <source>
        <dbReference type="Proteomes" id="UP000664167"/>
    </source>
</evidence>
<keyword evidence="2" id="KW-1185">Reference proteome</keyword>
<reference evidence="1" key="1">
    <citation type="submission" date="2021-03" db="EMBL/GenBank/DDBJ databases">
        <title>Streptomyces poriferae sp. nov., a novel marine sponge-derived Actinobacteria species with anti-MRSA activity.</title>
        <authorList>
            <person name="Sandoval-Powers M."/>
            <person name="Kralova S."/>
            <person name="Nguyen G.-S."/>
            <person name="Fawwal D."/>
            <person name="Degnes K."/>
            <person name="Klinkenberg G."/>
            <person name="Sletta H."/>
            <person name="Wentzel A."/>
            <person name="Liles M.R."/>
        </authorList>
    </citation>
    <scope>NUCLEOTIDE SEQUENCE</scope>
    <source>
        <strain evidence="1">DSM 41794</strain>
    </source>
</reference>
<name>A0A939JJE8_9ACTN</name>
<dbReference type="AlphaFoldDB" id="A0A939JJE8"/>
<organism evidence="1 2">
    <name type="scientific">Streptomyces beijiangensis</name>
    <dbReference type="NCBI Taxonomy" id="163361"/>
    <lineage>
        <taxon>Bacteria</taxon>
        <taxon>Bacillati</taxon>
        <taxon>Actinomycetota</taxon>
        <taxon>Actinomycetes</taxon>
        <taxon>Kitasatosporales</taxon>
        <taxon>Streptomycetaceae</taxon>
        <taxon>Streptomyces</taxon>
    </lineage>
</organism>
<protein>
    <submittedName>
        <fullName evidence="1">Uncharacterized protein</fullName>
    </submittedName>
</protein>